<comment type="similarity">
    <text evidence="2">Belongs to the thioredoxin family.</text>
</comment>
<dbReference type="InterPro" id="IPR023205">
    <property type="entry name" value="DsbA/DsbL"/>
</dbReference>
<dbReference type="SUPFAM" id="SSF52833">
    <property type="entry name" value="Thioredoxin-like"/>
    <property type="match status" value="1"/>
</dbReference>
<dbReference type="CDD" id="cd03019">
    <property type="entry name" value="DsbA_DsbA"/>
    <property type="match status" value="1"/>
</dbReference>
<dbReference type="EMBL" id="JBHTIF010000001">
    <property type="protein sequence ID" value="MFD0725012.1"/>
    <property type="molecule type" value="Genomic_DNA"/>
</dbReference>
<dbReference type="PANTHER" id="PTHR35891:SF2">
    <property type="entry name" value="THIOL:DISULFIDE INTERCHANGE PROTEIN DSBA"/>
    <property type="match status" value="1"/>
</dbReference>
<evidence type="ECO:0000256" key="2">
    <source>
        <dbReference type="PIRNR" id="PIRNR001488"/>
    </source>
</evidence>
<dbReference type="RefSeq" id="WP_386822638.1">
    <property type="nucleotide sequence ID" value="NZ_JBHTIF010000001.1"/>
</dbReference>
<dbReference type="InterPro" id="IPR013766">
    <property type="entry name" value="Thioredoxin_domain"/>
</dbReference>
<comment type="subcellular location">
    <subcellularLocation>
        <location evidence="2">Periplasm</location>
    </subcellularLocation>
</comment>
<evidence type="ECO:0000256" key="1">
    <source>
        <dbReference type="ARBA" id="ARBA00022729"/>
    </source>
</evidence>
<dbReference type="Gene3D" id="3.40.30.10">
    <property type="entry name" value="Glutaredoxin"/>
    <property type="match status" value="1"/>
</dbReference>
<evidence type="ECO:0000256" key="3">
    <source>
        <dbReference type="SAM" id="SignalP"/>
    </source>
</evidence>
<keyword evidence="2" id="KW-0574">Periplasm</keyword>
<evidence type="ECO:0000313" key="6">
    <source>
        <dbReference type="Proteomes" id="UP001597110"/>
    </source>
</evidence>
<feature type="chain" id="PRO_5046322047" description="Thiol:disulfide interchange protein" evidence="3">
    <location>
        <begin position="21"/>
        <end position="213"/>
    </location>
</feature>
<sequence length="213" mass="23343">MPRLFAWLLLSLLLPLTACAQAPAGPVQAGRDYEVLPQGQRWQPANGKIEVAEVFAYTCHHCADFQPMVDAWKKKLPADVAFTYVPVAFDPEDSYALAYFAAESAKALPKVHNALFDAIHKDGTLPRNSPTVDELGTWFAQKGLNQSRMVALMQSKETAAKMSRVRGFMKANGVKGTPTMVVNGKYVVRGGSLADRLRIVDALVAMERAKPKP</sequence>
<dbReference type="PIRSF" id="PIRSF001488">
    <property type="entry name" value="Tdi_protein"/>
    <property type="match status" value="1"/>
</dbReference>
<comment type="caution">
    <text evidence="5">The sequence shown here is derived from an EMBL/GenBank/DDBJ whole genome shotgun (WGS) entry which is preliminary data.</text>
</comment>
<dbReference type="InterPro" id="IPR036249">
    <property type="entry name" value="Thioredoxin-like_sf"/>
</dbReference>
<feature type="signal peptide" evidence="3">
    <location>
        <begin position="1"/>
        <end position="20"/>
    </location>
</feature>
<evidence type="ECO:0000313" key="5">
    <source>
        <dbReference type="EMBL" id="MFD0725012.1"/>
    </source>
</evidence>
<dbReference type="InterPro" id="IPR050824">
    <property type="entry name" value="Thiol_disulfide_DsbA"/>
</dbReference>
<dbReference type="InterPro" id="IPR012336">
    <property type="entry name" value="Thioredoxin-like_fold"/>
</dbReference>
<dbReference type="Pfam" id="PF13462">
    <property type="entry name" value="Thioredoxin_4"/>
    <property type="match status" value="1"/>
</dbReference>
<protein>
    <recommendedName>
        <fullName evidence="2">Thiol:disulfide interchange protein</fullName>
    </recommendedName>
</protein>
<organism evidence="5 6">
    <name type="scientific">Lysobacter brunescens</name>
    <dbReference type="NCBI Taxonomy" id="262323"/>
    <lineage>
        <taxon>Bacteria</taxon>
        <taxon>Pseudomonadati</taxon>
        <taxon>Pseudomonadota</taxon>
        <taxon>Gammaproteobacteria</taxon>
        <taxon>Lysobacterales</taxon>
        <taxon>Lysobacteraceae</taxon>
        <taxon>Lysobacter</taxon>
    </lineage>
</organism>
<dbReference type="PROSITE" id="PS51352">
    <property type="entry name" value="THIOREDOXIN_2"/>
    <property type="match status" value="1"/>
</dbReference>
<name>A0ABW2Y8Z1_9GAMM</name>
<proteinExistence type="inferred from homology"/>
<keyword evidence="1 3" id="KW-0732">Signal</keyword>
<evidence type="ECO:0000259" key="4">
    <source>
        <dbReference type="PROSITE" id="PS51352"/>
    </source>
</evidence>
<gene>
    <name evidence="5" type="ORF">ACFQ0E_05295</name>
</gene>
<feature type="domain" description="Thioredoxin" evidence="4">
    <location>
        <begin position="16"/>
        <end position="205"/>
    </location>
</feature>
<accession>A0ABW2Y8Z1</accession>
<dbReference type="Proteomes" id="UP001597110">
    <property type="component" value="Unassembled WGS sequence"/>
</dbReference>
<keyword evidence="2" id="KW-1015">Disulfide bond</keyword>
<dbReference type="PANTHER" id="PTHR35891">
    <property type="entry name" value="THIOL:DISULFIDE INTERCHANGE PROTEIN DSBA"/>
    <property type="match status" value="1"/>
</dbReference>
<reference evidence="6" key="1">
    <citation type="journal article" date="2019" name="Int. J. Syst. Evol. Microbiol.">
        <title>The Global Catalogue of Microorganisms (GCM) 10K type strain sequencing project: providing services to taxonomists for standard genome sequencing and annotation.</title>
        <authorList>
            <consortium name="The Broad Institute Genomics Platform"/>
            <consortium name="The Broad Institute Genome Sequencing Center for Infectious Disease"/>
            <person name="Wu L."/>
            <person name="Ma J."/>
        </authorList>
    </citation>
    <scope>NUCLEOTIDE SEQUENCE [LARGE SCALE GENOMIC DNA]</scope>
    <source>
        <strain evidence="6">CCUG 55585</strain>
    </source>
</reference>
<keyword evidence="6" id="KW-1185">Reference proteome</keyword>